<dbReference type="InterPro" id="IPR006311">
    <property type="entry name" value="TAT_signal"/>
</dbReference>
<dbReference type="SMART" id="SM01008">
    <property type="entry name" value="Ald_Xan_dh_C"/>
    <property type="match status" value="1"/>
</dbReference>
<dbReference type="PIRSF" id="PIRSF036389">
    <property type="entry name" value="IOR_B"/>
    <property type="match status" value="1"/>
</dbReference>
<name>A0ABU5E5Z5_9PROT</name>
<keyword evidence="3" id="KW-1185">Reference proteome</keyword>
<dbReference type="Pfam" id="PF20256">
    <property type="entry name" value="MoCoBD_2"/>
    <property type="match status" value="2"/>
</dbReference>
<evidence type="ECO:0000259" key="1">
    <source>
        <dbReference type="SMART" id="SM01008"/>
    </source>
</evidence>
<dbReference type="InterPro" id="IPR052516">
    <property type="entry name" value="N-heterocyclic_Hydroxylase"/>
</dbReference>
<dbReference type="InterPro" id="IPR008274">
    <property type="entry name" value="AldOxase/xan_DH_MoCoBD1"/>
</dbReference>
<organism evidence="2 3">
    <name type="scientific">Dongia soli</name>
    <dbReference type="NCBI Taxonomy" id="600628"/>
    <lineage>
        <taxon>Bacteria</taxon>
        <taxon>Pseudomonadati</taxon>
        <taxon>Pseudomonadota</taxon>
        <taxon>Alphaproteobacteria</taxon>
        <taxon>Rhodospirillales</taxon>
        <taxon>Dongiaceae</taxon>
        <taxon>Dongia</taxon>
    </lineage>
</organism>
<feature type="domain" description="Aldehyde oxidase/xanthine dehydrogenase a/b hammerhead" evidence="1">
    <location>
        <begin position="226"/>
        <end position="304"/>
    </location>
</feature>
<dbReference type="InterPro" id="IPR019546">
    <property type="entry name" value="TAT_signal_bac_arc"/>
</dbReference>
<dbReference type="PANTHER" id="PTHR47495:SF2">
    <property type="entry name" value="ALDEHYDE DEHYDROGENASE"/>
    <property type="match status" value="1"/>
</dbReference>
<gene>
    <name evidence="2" type="ORF">SMD27_02335</name>
</gene>
<dbReference type="PANTHER" id="PTHR47495">
    <property type="entry name" value="ALDEHYDE DEHYDROGENASE"/>
    <property type="match status" value="1"/>
</dbReference>
<dbReference type="Pfam" id="PF02738">
    <property type="entry name" value="MoCoBD_1"/>
    <property type="match status" value="1"/>
</dbReference>
<dbReference type="InterPro" id="IPR012368">
    <property type="entry name" value="OxRdtase_Mopterin-bd_su_IorB"/>
</dbReference>
<proteinExistence type="predicted"/>
<dbReference type="InterPro" id="IPR037165">
    <property type="entry name" value="AldOxase/xan_DH_Mopterin-bd_sf"/>
</dbReference>
<evidence type="ECO:0000313" key="2">
    <source>
        <dbReference type="EMBL" id="MDY0881671.1"/>
    </source>
</evidence>
<sequence>MYSTLQLKTAAKPELPAPLIAGSRRAFLKASGAIAGTLVIGLYLPAFRGADAADLKDPPAPNAFVKIAPDSTVTVIIKHLDKGQGVTTGLTTIVAEELDADWSQMRSEFAPADAKLYNNLFFGPVQATGGSTSVANSWMQLRQAGAAAREMLVGAAAADWNVPAGEITVRKGVISHASGKTGSFGDFAAKAATLPVPQQVTLKDPKNFTLIGQPHLPRIDSVDKTTGKAIYALDVRRPNMKTAVLLHPPRFGGLPGKVDDTAARKVPGVVDVVTTPQGVAVIAENTWAAMQGREALKVTWDDSKAEMRSTAEMVEAYKAMAAKPGAVAVKKGDIEQALSGAAKTVEADFVFPYLAHAPMEPLNCIIEKKADGSVECWAGSQFQTVEQMTVAQVFGIKPEQVKINTVWAGGSFGRRATPNADYFGEAAAIVKATDGKYPVHLVYSREDDIRGGRYRPMFYHKLRGGLDKDGNLVAWEQRLVGQSFMIGSPFEKMMVKDGVDATAVEGAADMPYAVPAIQVDWHHATSPITTLWWRSVGHTHTAQAVEVMMDELAHEAGKDPVEFRLALLKDHPRHVGVLKLAAEKAGWSKGKLPAGRGRGVAVHESFNSYVAMVAEVTAKDGTVKVDRVVAAVDCGIAVNPDVIKAQVEGGIGYALGAALRNQITMTKGVVDQANFDTYEPLRLSDMPAVEVHIVDSSEAPTGIGEPGVPPLAPAVSNAIFNATGKRLRSLPFDLQSLQGA</sequence>
<dbReference type="PROSITE" id="PS51318">
    <property type="entry name" value="TAT"/>
    <property type="match status" value="1"/>
</dbReference>
<dbReference type="Gene3D" id="3.30.365.10">
    <property type="entry name" value="Aldehyde oxidase/xanthine dehydrogenase, molybdopterin binding domain"/>
    <property type="match status" value="4"/>
</dbReference>
<dbReference type="InterPro" id="IPR000674">
    <property type="entry name" value="Ald_Oxase/Xan_DH_a/b"/>
</dbReference>
<evidence type="ECO:0000313" key="3">
    <source>
        <dbReference type="Proteomes" id="UP001279642"/>
    </source>
</evidence>
<protein>
    <submittedName>
        <fullName evidence="2">Xanthine dehydrogenase family protein molybdopterin-binding subunit</fullName>
    </submittedName>
</protein>
<dbReference type="NCBIfam" id="TIGR01409">
    <property type="entry name" value="TAT_signal_seq"/>
    <property type="match status" value="1"/>
</dbReference>
<dbReference type="Proteomes" id="UP001279642">
    <property type="component" value="Unassembled WGS sequence"/>
</dbReference>
<accession>A0ABU5E5Z5</accession>
<dbReference type="RefSeq" id="WP_320506726.1">
    <property type="nucleotide sequence ID" value="NZ_JAXCLW010000001.1"/>
</dbReference>
<dbReference type="InterPro" id="IPR046867">
    <property type="entry name" value="AldOxase/xan_DH_MoCoBD2"/>
</dbReference>
<reference evidence="2 3" key="1">
    <citation type="journal article" date="2016" name="Antonie Van Leeuwenhoek">
        <title>Dongia soli sp. nov., isolated from soil from Dokdo, Korea.</title>
        <authorList>
            <person name="Kim D.U."/>
            <person name="Lee H."/>
            <person name="Kim H."/>
            <person name="Kim S.G."/>
            <person name="Ka J.O."/>
        </authorList>
    </citation>
    <scope>NUCLEOTIDE SEQUENCE [LARGE SCALE GENOMIC DNA]</scope>
    <source>
        <strain evidence="2 3">D78</strain>
    </source>
</reference>
<comment type="caution">
    <text evidence="2">The sequence shown here is derived from an EMBL/GenBank/DDBJ whole genome shotgun (WGS) entry which is preliminary data.</text>
</comment>
<dbReference type="Gene3D" id="3.90.1170.50">
    <property type="entry name" value="Aldehyde oxidase/xanthine dehydrogenase, a/b hammerhead"/>
    <property type="match status" value="1"/>
</dbReference>
<dbReference type="EMBL" id="JAXCLW010000001">
    <property type="protein sequence ID" value="MDY0881671.1"/>
    <property type="molecule type" value="Genomic_DNA"/>
</dbReference>
<dbReference type="SUPFAM" id="SSF56003">
    <property type="entry name" value="Molybdenum cofactor-binding domain"/>
    <property type="match status" value="2"/>
</dbReference>